<evidence type="ECO:0000256" key="4">
    <source>
        <dbReference type="ARBA" id="ARBA00022741"/>
    </source>
</evidence>
<dbReference type="InterPro" id="IPR003593">
    <property type="entry name" value="AAA+_ATPase"/>
</dbReference>
<dbReference type="GO" id="GO:0005524">
    <property type="term" value="F:ATP binding"/>
    <property type="evidence" value="ECO:0007669"/>
    <property type="project" value="UniProtKB-KW"/>
</dbReference>
<dbReference type="InterPro" id="IPR027417">
    <property type="entry name" value="P-loop_NTPase"/>
</dbReference>
<accession>A0A8C2Z8W8</accession>
<proteinExistence type="inferred from homology"/>
<dbReference type="GO" id="GO:0005743">
    <property type="term" value="C:mitochondrial inner membrane"/>
    <property type="evidence" value="ECO:0007669"/>
    <property type="project" value="UniProtKB-SubCell"/>
</dbReference>
<keyword evidence="10" id="KW-1135">Mitochondrion nucleoid</keyword>
<evidence type="ECO:0000256" key="7">
    <source>
        <dbReference type="ARBA" id="ARBA00023054"/>
    </source>
</evidence>
<evidence type="ECO:0000256" key="3">
    <source>
        <dbReference type="ARBA" id="ARBA00006914"/>
    </source>
</evidence>
<dbReference type="AlphaFoldDB" id="A0A8C2Z8W8"/>
<evidence type="ECO:0000313" key="15">
    <source>
        <dbReference type="Proteomes" id="UP000694565"/>
    </source>
</evidence>
<evidence type="ECO:0000256" key="2">
    <source>
        <dbReference type="ARBA" id="ARBA00004436"/>
    </source>
</evidence>
<dbReference type="GeneTree" id="ENSGT00730000111059"/>
<feature type="compositionally biased region" description="Pro residues" evidence="12">
    <location>
        <begin position="13"/>
        <end position="25"/>
    </location>
</feature>
<evidence type="ECO:0000313" key="14">
    <source>
        <dbReference type="Ensembl" id="ENSCLMP00005023704.1"/>
    </source>
</evidence>
<dbReference type="GO" id="GO:0016887">
    <property type="term" value="F:ATP hydrolysis activity"/>
    <property type="evidence" value="ECO:0007669"/>
    <property type="project" value="InterPro"/>
</dbReference>
<evidence type="ECO:0000256" key="6">
    <source>
        <dbReference type="ARBA" id="ARBA00022840"/>
    </source>
</evidence>
<feature type="domain" description="AAA+ ATPase" evidence="13">
    <location>
        <begin position="338"/>
        <end position="471"/>
    </location>
</feature>
<dbReference type="SUPFAM" id="SSF52540">
    <property type="entry name" value="P-loop containing nucleoside triphosphate hydrolases"/>
    <property type="match status" value="1"/>
</dbReference>
<keyword evidence="4" id="KW-0547">Nucleotide-binding</keyword>
<evidence type="ECO:0000256" key="11">
    <source>
        <dbReference type="SAM" id="Coils"/>
    </source>
</evidence>
<dbReference type="GO" id="GO:0008270">
    <property type="term" value="F:zinc ion binding"/>
    <property type="evidence" value="ECO:0007669"/>
    <property type="project" value="TreeGrafter"/>
</dbReference>
<keyword evidence="6" id="KW-0067">ATP-binding</keyword>
<dbReference type="GO" id="GO:0042645">
    <property type="term" value="C:mitochondrial nucleoid"/>
    <property type="evidence" value="ECO:0007669"/>
    <property type="project" value="UniProtKB-SubCell"/>
</dbReference>
<sequence>MSWLFGLNKGQPEGPPGLPVQPSPPAGGSGGGGDKPKDKWSNFDPTGLERAAHAAKELDKSRHAKEALDLSRMQEQTTQMEHQSKMKEYEAAVEQLKGDQIRIQADERRKTINEETRQHQARAQFQDKLARQRYEDQLRQQQALNEDNLRKQEESVQKQEFMRKATIEHEMELRHKNELLRIEAETKARARVERENADIIREQIRLKAAEHRQTVLESIKTAGAVFGEGFRAFVSDWDKVTATVAGLTLLAVGVYSARSATAVAGRYIEARLGKPSLVRETSRFTVAEAIKHPVKVMTKRLRSKPQDALEGVVLSPSLEERVRDIAIATRNTRQNNGLYRNILMYGPPGTGKTLFAKKLAVHSGMDYAIMTGGDVAPMGRDGVTAMHKVFDWAGTSRRGLLLFVDEADAFLRKRSTEKISEDLRATLNAFLYRTGEQSSKFMLVLASNQPEQFDWAINDRIDEIVNFALPGPDERERLVRLYFDKYVLEPATGGRQRMKLAQFDYGQKCSDIAKRTEGMSGREISKLGVAWQAAAYSSEDGVLTEAMIDARVDDAFKQHLQKMDWLHGDEVTHGTTLTPHPAGATASGGKMGFNLPLSQAPEAQEVIAPVLEVKMKQEGETPDKTV</sequence>
<name>A0A8C2Z8W8_CYCLU</name>
<dbReference type="SMART" id="SM00382">
    <property type="entry name" value="AAA"/>
    <property type="match status" value="1"/>
</dbReference>
<evidence type="ECO:0000256" key="9">
    <source>
        <dbReference type="ARBA" id="ARBA00023136"/>
    </source>
</evidence>
<dbReference type="CDD" id="cd19512">
    <property type="entry name" value="RecA-like_ATAD3-like"/>
    <property type="match status" value="1"/>
</dbReference>
<dbReference type="Gene3D" id="3.40.50.300">
    <property type="entry name" value="P-loop containing nucleotide triphosphate hydrolases"/>
    <property type="match status" value="1"/>
</dbReference>
<reference evidence="14" key="2">
    <citation type="submission" date="2025-09" db="UniProtKB">
        <authorList>
            <consortium name="Ensembl"/>
        </authorList>
    </citation>
    <scope>IDENTIFICATION</scope>
</reference>
<evidence type="ECO:0000256" key="1">
    <source>
        <dbReference type="ARBA" id="ARBA00004273"/>
    </source>
</evidence>
<feature type="compositionally biased region" description="Basic and acidic residues" evidence="12">
    <location>
        <begin position="50"/>
        <end position="69"/>
    </location>
</feature>
<dbReference type="InterPro" id="IPR021911">
    <property type="entry name" value="ATAD3_N"/>
</dbReference>
<dbReference type="PANTHER" id="PTHR23075:SF0">
    <property type="entry name" value="ATPASE FAMILY AAA DOMAIN-CONTAINING PROTEIN 3"/>
    <property type="match status" value="1"/>
</dbReference>
<keyword evidence="7 11" id="KW-0175">Coiled coil</keyword>
<keyword evidence="8" id="KW-0496">Mitochondrion</keyword>
<feature type="region of interest" description="Disordered" evidence="12">
    <location>
        <begin position="1"/>
        <end position="83"/>
    </location>
</feature>
<dbReference type="GO" id="GO:0007005">
    <property type="term" value="P:mitochondrion organization"/>
    <property type="evidence" value="ECO:0007669"/>
    <property type="project" value="TreeGrafter"/>
</dbReference>
<keyword evidence="15" id="KW-1185">Reference proteome</keyword>
<dbReference type="Pfam" id="PF12037">
    <property type="entry name" value="ATAD3_N"/>
    <property type="match status" value="1"/>
</dbReference>
<dbReference type="InterPro" id="IPR003959">
    <property type="entry name" value="ATPase_AAA_core"/>
</dbReference>
<dbReference type="PANTHER" id="PTHR23075">
    <property type="entry name" value="PUTATIVE ATP-ASE"/>
    <property type="match status" value="1"/>
</dbReference>
<feature type="coiled-coil region" evidence="11">
    <location>
        <begin position="182"/>
        <end position="212"/>
    </location>
</feature>
<dbReference type="Pfam" id="PF00004">
    <property type="entry name" value="AAA"/>
    <property type="match status" value="1"/>
</dbReference>
<comment type="similarity">
    <text evidence="3">Belongs to the AAA ATPase family.</text>
</comment>
<evidence type="ECO:0000256" key="5">
    <source>
        <dbReference type="ARBA" id="ARBA00022792"/>
    </source>
</evidence>
<dbReference type="Ensembl" id="ENSCLMT00005024805.1">
    <property type="protein sequence ID" value="ENSCLMP00005023704.1"/>
    <property type="gene ID" value="ENSCLMG00005011736.1"/>
</dbReference>
<comment type="subcellular location">
    <subcellularLocation>
        <location evidence="1">Mitochondrion inner membrane</location>
    </subcellularLocation>
    <subcellularLocation>
        <location evidence="2">Mitochondrion matrix</location>
        <location evidence="2">Mitochondrion nucleoid</location>
    </subcellularLocation>
</comment>
<evidence type="ECO:0000256" key="10">
    <source>
        <dbReference type="ARBA" id="ARBA00023271"/>
    </source>
</evidence>
<keyword evidence="5" id="KW-0999">Mitochondrion inner membrane</keyword>
<evidence type="ECO:0000259" key="13">
    <source>
        <dbReference type="SMART" id="SM00382"/>
    </source>
</evidence>
<protein>
    <submittedName>
        <fullName evidence="14">ATPase family AAA domain containing 3A</fullName>
    </submittedName>
</protein>
<dbReference type="FunFam" id="3.40.50.300:FF:000470">
    <property type="entry name" value="ATPase family, AAA domain containing 3A"/>
    <property type="match status" value="1"/>
</dbReference>
<organism evidence="14 15">
    <name type="scientific">Cyclopterus lumpus</name>
    <name type="common">Lumpsucker</name>
    <dbReference type="NCBI Taxonomy" id="8103"/>
    <lineage>
        <taxon>Eukaryota</taxon>
        <taxon>Metazoa</taxon>
        <taxon>Chordata</taxon>
        <taxon>Craniata</taxon>
        <taxon>Vertebrata</taxon>
        <taxon>Euteleostomi</taxon>
        <taxon>Actinopterygii</taxon>
        <taxon>Neopterygii</taxon>
        <taxon>Teleostei</taxon>
        <taxon>Neoteleostei</taxon>
        <taxon>Acanthomorphata</taxon>
        <taxon>Eupercaria</taxon>
        <taxon>Perciformes</taxon>
        <taxon>Cottioidei</taxon>
        <taxon>Cottales</taxon>
        <taxon>Cyclopteridae</taxon>
        <taxon>Cyclopterus</taxon>
    </lineage>
</organism>
<dbReference type="Proteomes" id="UP000694565">
    <property type="component" value="Unplaced"/>
</dbReference>
<reference evidence="14" key="1">
    <citation type="submission" date="2025-08" db="UniProtKB">
        <authorList>
            <consortium name="Ensembl"/>
        </authorList>
    </citation>
    <scope>IDENTIFICATION</scope>
</reference>
<keyword evidence="9" id="KW-0472">Membrane</keyword>
<evidence type="ECO:0000256" key="8">
    <source>
        <dbReference type="ARBA" id="ARBA00023128"/>
    </source>
</evidence>
<evidence type="ECO:0000256" key="12">
    <source>
        <dbReference type="SAM" id="MobiDB-lite"/>
    </source>
</evidence>